<dbReference type="GO" id="GO:0005768">
    <property type="term" value="C:endosome"/>
    <property type="evidence" value="ECO:0007669"/>
    <property type="project" value="TreeGrafter"/>
</dbReference>
<keyword evidence="9" id="KW-0812">Transmembrane</keyword>
<dbReference type="PANTHER" id="PTHR10108">
    <property type="entry name" value="SAM-DEPENDENT METHYLTRANSFERASE"/>
    <property type="match status" value="1"/>
</dbReference>
<dbReference type="PANTHER" id="PTHR10108:SF1102">
    <property type="entry name" value="METHYLTRANSFERASE PMT28-RELATED"/>
    <property type="match status" value="1"/>
</dbReference>
<reference evidence="11" key="2">
    <citation type="submission" date="2025-08" db="UniProtKB">
        <authorList>
            <consortium name="RefSeq"/>
        </authorList>
    </citation>
    <scope>IDENTIFICATION</scope>
    <source>
        <tissue evidence="11">Leaf</tissue>
    </source>
</reference>
<organism evidence="10 11">
    <name type="scientific">Rhodamnia argentea</name>
    <dbReference type="NCBI Taxonomy" id="178133"/>
    <lineage>
        <taxon>Eukaryota</taxon>
        <taxon>Viridiplantae</taxon>
        <taxon>Streptophyta</taxon>
        <taxon>Embryophyta</taxon>
        <taxon>Tracheophyta</taxon>
        <taxon>Spermatophyta</taxon>
        <taxon>Magnoliopsida</taxon>
        <taxon>eudicotyledons</taxon>
        <taxon>Gunneridae</taxon>
        <taxon>Pentapetalae</taxon>
        <taxon>rosids</taxon>
        <taxon>malvids</taxon>
        <taxon>Myrtales</taxon>
        <taxon>Myrtaceae</taxon>
        <taxon>Myrtoideae</taxon>
        <taxon>Myrteae</taxon>
        <taxon>Australasian group</taxon>
        <taxon>Rhodamnia</taxon>
    </lineage>
</organism>
<keyword evidence="6" id="KW-0325">Glycoprotein</keyword>
<comment type="similarity">
    <text evidence="2">Belongs to the methyltransferase superfamily.</text>
</comment>
<keyword evidence="9" id="KW-1133">Transmembrane helix</keyword>
<dbReference type="InterPro" id="IPR004159">
    <property type="entry name" value="Put_SAM_MeTrfase"/>
</dbReference>
<evidence type="ECO:0000313" key="10">
    <source>
        <dbReference type="Proteomes" id="UP000827889"/>
    </source>
</evidence>
<dbReference type="AlphaFoldDB" id="A0A8B8QE63"/>
<dbReference type="RefSeq" id="XP_030545407.1">
    <property type="nucleotide sequence ID" value="XM_030689547.2"/>
</dbReference>
<dbReference type="GO" id="GO:0005802">
    <property type="term" value="C:trans-Golgi network"/>
    <property type="evidence" value="ECO:0007669"/>
    <property type="project" value="TreeGrafter"/>
</dbReference>
<keyword evidence="4" id="KW-0808">Transferase</keyword>
<keyword evidence="3 11" id="KW-0489">Methyltransferase</keyword>
<evidence type="ECO:0000256" key="9">
    <source>
        <dbReference type="SAM" id="Phobius"/>
    </source>
</evidence>
<accession>A0A8B8QE63</accession>
<evidence type="ECO:0000256" key="6">
    <source>
        <dbReference type="ARBA" id="ARBA00023180"/>
    </source>
</evidence>
<feature type="compositionally biased region" description="Basic and acidic residues" evidence="8">
    <location>
        <begin position="72"/>
        <end position="87"/>
    </location>
</feature>
<name>A0A8B8QE63_9MYRT</name>
<feature type="region of interest" description="Disordered" evidence="8">
    <location>
        <begin position="48"/>
        <end position="228"/>
    </location>
</feature>
<feature type="compositionally biased region" description="Acidic residues" evidence="8">
    <location>
        <begin position="188"/>
        <end position="215"/>
    </location>
</feature>
<evidence type="ECO:0000313" key="11">
    <source>
        <dbReference type="RefSeq" id="XP_030545407.1"/>
    </source>
</evidence>
<feature type="compositionally biased region" description="Basic and acidic residues" evidence="8">
    <location>
        <begin position="94"/>
        <end position="119"/>
    </location>
</feature>
<feature type="compositionally biased region" description="Basic and acidic residues" evidence="8">
    <location>
        <begin position="128"/>
        <end position="143"/>
    </location>
</feature>
<gene>
    <name evidence="11" type="primary">LOC115751615</name>
</gene>
<dbReference type="GO" id="GO:0008168">
    <property type="term" value="F:methyltransferase activity"/>
    <property type="evidence" value="ECO:0007669"/>
    <property type="project" value="UniProtKB-KW"/>
</dbReference>
<feature type="compositionally biased region" description="Acidic residues" evidence="8">
    <location>
        <begin position="147"/>
        <end position="173"/>
    </location>
</feature>
<evidence type="ECO:0000256" key="8">
    <source>
        <dbReference type="SAM" id="MobiDB-lite"/>
    </source>
</evidence>
<dbReference type="KEGG" id="rarg:115751615"/>
<sequence>MALARFGRQAKKPYGLCVKMTAVAVLGLCFIFIWSMFSSSSSSVTTRRESFDDINEPMPDAGAGSKSGTQSEKIEPKREESKEDDNVKTTSNLENRDHKVVDDKHPSSNDVHGSQERNGKQVVNKRKEKADSKSPKGKRKEEQAVDVSEDGELQDEKDDENGEEEEEEEEELVMDGKEDQEGVNQEGESSEETEAGADVVESADQDAMEKVEEENGGSKSMGKKRKIKGPVFDPKAHYSWKLCSTRSKHNYLPCIDNEGGLGRLQSYRHTERSCPRVPPVCLVPLPRGGYETPVRWSESKLKIFHKNVAHPKLAEFIKKHNWVKESGEYLIFHSNQSEFRGGVLHYLEFIEEMVPDIEWGKNIRVVLDTGCTDSSFVASLLDKDVMVLSLGLKDDLVDLAQVALERGFPAVVSPFGTRRLPFPSMVFDAIHCGSCSIPWHHNGGKLLLEMNRILRPNGYFILSSQHESVEEEEAMSSLTASICWNILAHKTDEDSEVGVKIYQKPESNDIYDLRRKKNPPLCKENENPDAVWYVPIKTCLHTIPAAIEQRGTEWPEEWPKRLETFPDWMTNKDGLVADTNHWKAIVEKSYLTGMGIDWSNVRNVMDMKAIYGGFAAALSQQKVWVMNVVPVHAPDTLPFIYERGLVGTYHDWCESFGTYPRSYDLLHVDHLFSRLKNRCKQPVAIVVEMDRVLRPGGWAIIRDKVEILDPLEGILKSLHWEIRMTFAQDKEGIICAQKTTWRP</sequence>
<dbReference type="SUPFAM" id="SSF53335">
    <property type="entry name" value="S-adenosyl-L-methionine-dependent methyltransferases"/>
    <property type="match status" value="2"/>
</dbReference>
<dbReference type="GO" id="GO:0032259">
    <property type="term" value="P:methylation"/>
    <property type="evidence" value="ECO:0007669"/>
    <property type="project" value="UniProtKB-KW"/>
</dbReference>
<reference evidence="10" key="1">
    <citation type="submission" date="2025-05" db="UniProtKB">
        <authorList>
            <consortium name="RefSeq"/>
        </authorList>
    </citation>
    <scope>NUCLEOTIDE SEQUENCE [LARGE SCALE GENOMIC DNA]</scope>
</reference>
<keyword evidence="9" id="KW-0472">Membrane</keyword>
<evidence type="ECO:0000256" key="7">
    <source>
        <dbReference type="ARBA" id="ARBA00037847"/>
    </source>
</evidence>
<evidence type="ECO:0000256" key="1">
    <source>
        <dbReference type="ARBA" id="ARBA00004606"/>
    </source>
</evidence>
<keyword evidence="5" id="KW-0735">Signal-anchor</keyword>
<feature type="transmembrane region" description="Helical" evidence="9">
    <location>
        <begin position="16"/>
        <end position="37"/>
    </location>
</feature>
<proteinExistence type="inferred from homology"/>
<keyword evidence="10" id="KW-1185">Reference proteome</keyword>
<dbReference type="Pfam" id="PF03141">
    <property type="entry name" value="Methyltransf_29"/>
    <property type="match status" value="1"/>
</dbReference>
<comment type="subcellular location">
    <subcellularLocation>
        <location evidence="7">Endomembrane system</location>
        <topology evidence="7">Single-pass membrane protein</topology>
    </subcellularLocation>
    <subcellularLocation>
        <location evidence="1">Membrane</location>
        <topology evidence="1">Single-pass type II membrane protein</topology>
    </subcellularLocation>
</comment>
<dbReference type="InterPro" id="IPR029063">
    <property type="entry name" value="SAM-dependent_MTases_sf"/>
</dbReference>
<dbReference type="Proteomes" id="UP000827889">
    <property type="component" value="Chromosome 2"/>
</dbReference>
<protein>
    <submittedName>
        <fullName evidence="11">Probable methyltransferase PMT28</fullName>
    </submittedName>
</protein>
<dbReference type="GO" id="GO:0016020">
    <property type="term" value="C:membrane"/>
    <property type="evidence" value="ECO:0007669"/>
    <property type="project" value="UniProtKB-SubCell"/>
</dbReference>
<dbReference type="Gene3D" id="3.40.50.150">
    <property type="entry name" value="Vaccinia Virus protein VP39"/>
    <property type="match status" value="1"/>
</dbReference>
<evidence type="ECO:0000256" key="3">
    <source>
        <dbReference type="ARBA" id="ARBA00022603"/>
    </source>
</evidence>
<evidence type="ECO:0000256" key="5">
    <source>
        <dbReference type="ARBA" id="ARBA00022968"/>
    </source>
</evidence>
<dbReference type="GeneID" id="115751615"/>
<dbReference type="OrthoDB" id="2013972at2759"/>
<evidence type="ECO:0000256" key="2">
    <source>
        <dbReference type="ARBA" id="ARBA00008361"/>
    </source>
</evidence>
<evidence type="ECO:0000256" key="4">
    <source>
        <dbReference type="ARBA" id="ARBA00022679"/>
    </source>
</evidence>